<organism evidence="1 2">
    <name type="scientific">Phytophthora citrophthora</name>
    <dbReference type="NCBI Taxonomy" id="4793"/>
    <lineage>
        <taxon>Eukaryota</taxon>
        <taxon>Sar</taxon>
        <taxon>Stramenopiles</taxon>
        <taxon>Oomycota</taxon>
        <taxon>Peronosporomycetes</taxon>
        <taxon>Peronosporales</taxon>
        <taxon>Peronosporaceae</taxon>
        <taxon>Phytophthora</taxon>
    </lineage>
</organism>
<sequence>MDKDVGLRQSRLSWPKQALELSLSGDSARSRTKLAGTRPSIKLNTKIDQVDQWCQPGSLPSSSSSYSMKKRSGTIFRQGMACGRAVIYAPEKQLFVTHPYKTEIIDLTDDGDG</sequence>
<keyword evidence="2" id="KW-1185">Reference proteome</keyword>
<dbReference type="Proteomes" id="UP001259832">
    <property type="component" value="Unassembled WGS sequence"/>
</dbReference>
<dbReference type="AlphaFoldDB" id="A0AAD9LAP3"/>
<evidence type="ECO:0000313" key="2">
    <source>
        <dbReference type="Proteomes" id="UP001259832"/>
    </source>
</evidence>
<dbReference type="EMBL" id="JASMQC010000058">
    <property type="protein sequence ID" value="KAK1928672.1"/>
    <property type="molecule type" value="Genomic_DNA"/>
</dbReference>
<comment type="caution">
    <text evidence="1">The sequence shown here is derived from an EMBL/GenBank/DDBJ whole genome shotgun (WGS) entry which is preliminary data.</text>
</comment>
<name>A0AAD9LAP3_9STRA</name>
<protein>
    <submittedName>
        <fullName evidence="1">Uncharacterized protein</fullName>
    </submittedName>
</protein>
<evidence type="ECO:0000313" key="1">
    <source>
        <dbReference type="EMBL" id="KAK1928672.1"/>
    </source>
</evidence>
<gene>
    <name evidence="1" type="ORF">P3T76_015775</name>
</gene>
<reference evidence="1" key="1">
    <citation type="submission" date="2023-08" db="EMBL/GenBank/DDBJ databases">
        <title>Reference Genome Resource for the Citrus Pathogen Phytophthora citrophthora.</title>
        <authorList>
            <person name="Moller H."/>
            <person name="Coetzee B."/>
            <person name="Rose L.J."/>
            <person name="Van Niekerk J.M."/>
        </authorList>
    </citation>
    <scope>NUCLEOTIDE SEQUENCE</scope>
    <source>
        <strain evidence="1">STE-U-9442</strain>
    </source>
</reference>
<accession>A0AAD9LAP3</accession>
<proteinExistence type="predicted"/>